<proteinExistence type="predicted"/>
<dbReference type="KEGG" id="sman:C12CBH8_14890"/>
<protein>
    <submittedName>
        <fullName evidence="1">Uncharacterized protein</fullName>
    </submittedName>
</protein>
<evidence type="ECO:0000313" key="2">
    <source>
        <dbReference type="Proteomes" id="UP000593890"/>
    </source>
</evidence>
<sequence>MEKNVPTVTLGGQEFELAFTTEAMLQFSKKYGGVENAGKMMQEGDAEEKIRVMIWIITLMINQGIEKQNMLNLLTGSPEKPRRLVTEQIVRVLLPLNDIRELKQKIMTAICIGMGREIPEELVDEDLAEIQAEKNVTSGTTQ</sequence>
<dbReference type="RefSeq" id="WP_215532931.1">
    <property type="nucleotide sequence ID" value="NZ_AP023321.1"/>
</dbReference>
<organism evidence="1 2">
    <name type="scientific">Solibaculum mannosilyticum</name>
    <dbReference type="NCBI Taxonomy" id="2780922"/>
    <lineage>
        <taxon>Bacteria</taxon>
        <taxon>Bacillati</taxon>
        <taxon>Bacillota</taxon>
        <taxon>Clostridia</taxon>
        <taxon>Eubacteriales</taxon>
        <taxon>Oscillospiraceae</taxon>
        <taxon>Solibaculum</taxon>
    </lineage>
</organism>
<name>A0A7I8D1Z5_9FIRM</name>
<dbReference type="EMBL" id="AP023321">
    <property type="protein sequence ID" value="BCI60850.1"/>
    <property type="molecule type" value="Genomic_DNA"/>
</dbReference>
<evidence type="ECO:0000313" key="1">
    <source>
        <dbReference type="EMBL" id="BCI60850.1"/>
    </source>
</evidence>
<accession>A0A7I8D1Z5</accession>
<dbReference type="AlphaFoldDB" id="A0A7I8D1Z5"/>
<reference evidence="2" key="1">
    <citation type="submission" date="2020-07" db="EMBL/GenBank/DDBJ databases">
        <title>Complete genome sequencing of Clostridia bacterium strain 12CBH8.</title>
        <authorList>
            <person name="Sakamoto M."/>
            <person name="Murakami T."/>
            <person name="Mori H."/>
        </authorList>
    </citation>
    <scope>NUCLEOTIDE SEQUENCE [LARGE SCALE GENOMIC DNA]</scope>
    <source>
        <strain evidence="2">12CBH8</strain>
    </source>
</reference>
<dbReference type="Proteomes" id="UP000593890">
    <property type="component" value="Chromosome"/>
</dbReference>
<keyword evidence="2" id="KW-1185">Reference proteome</keyword>
<gene>
    <name evidence="1" type="ORF">C12CBH8_14890</name>
</gene>